<reference evidence="2 3" key="1">
    <citation type="submission" date="2018-09" db="EMBL/GenBank/DDBJ databases">
        <authorList>
            <person name="Zhu H."/>
        </authorList>
    </citation>
    <scope>NUCLEOTIDE SEQUENCE [LARGE SCALE GENOMIC DNA]</scope>
    <source>
        <strain evidence="2 3">K1W22B-8</strain>
    </source>
</reference>
<keyword evidence="3" id="KW-1185">Reference proteome</keyword>
<evidence type="ECO:0000313" key="3">
    <source>
        <dbReference type="Proteomes" id="UP000284605"/>
    </source>
</evidence>
<protein>
    <submittedName>
        <fullName evidence="2">Type II toxin-antitoxin system RelE/ParE family toxin</fullName>
    </submittedName>
</protein>
<dbReference type="EMBL" id="QYUK01000008">
    <property type="protein sequence ID" value="RJF94643.1"/>
    <property type="molecule type" value="Genomic_DNA"/>
</dbReference>
<gene>
    <name evidence="2" type="ORF">D3874_02105</name>
</gene>
<dbReference type="InterPro" id="IPR007712">
    <property type="entry name" value="RelE/ParE_toxin"/>
</dbReference>
<evidence type="ECO:0000313" key="2">
    <source>
        <dbReference type="EMBL" id="RJF94643.1"/>
    </source>
</evidence>
<sequence>MRRRIRFLPGADADLAELDELLTREQGPAVAAAWMDRIFDRIELLSILPGLGRRREQLHGVQLRGSVLKRWLIIVYEDREDENLLVIRRIVSTRRVLYAR</sequence>
<dbReference type="RefSeq" id="WP_119775933.1">
    <property type="nucleotide sequence ID" value="NZ_QYUK01000008.1"/>
</dbReference>
<proteinExistence type="predicted"/>
<organism evidence="2 3">
    <name type="scientific">Oleomonas cavernae</name>
    <dbReference type="NCBI Taxonomy" id="2320859"/>
    <lineage>
        <taxon>Bacteria</taxon>
        <taxon>Pseudomonadati</taxon>
        <taxon>Pseudomonadota</taxon>
        <taxon>Alphaproteobacteria</taxon>
        <taxon>Acetobacterales</taxon>
        <taxon>Acetobacteraceae</taxon>
        <taxon>Oleomonas</taxon>
    </lineage>
</organism>
<keyword evidence="1" id="KW-1277">Toxin-antitoxin system</keyword>
<comment type="caution">
    <text evidence="2">The sequence shown here is derived from an EMBL/GenBank/DDBJ whole genome shotgun (WGS) entry which is preliminary data.</text>
</comment>
<evidence type="ECO:0000256" key="1">
    <source>
        <dbReference type="ARBA" id="ARBA00022649"/>
    </source>
</evidence>
<name>A0A418WTQ1_9PROT</name>
<dbReference type="Gene3D" id="3.30.2310.20">
    <property type="entry name" value="RelE-like"/>
    <property type="match status" value="1"/>
</dbReference>
<dbReference type="AlphaFoldDB" id="A0A418WTQ1"/>
<accession>A0A418WTQ1</accession>
<dbReference type="Pfam" id="PF05016">
    <property type="entry name" value="ParE_toxin"/>
    <property type="match status" value="1"/>
</dbReference>
<dbReference type="Proteomes" id="UP000284605">
    <property type="component" value="Unassembled WGS sequence"/>
</dbReference>
<dbReference type="InterPro" id="IPR035093">
    <property type="entry name" value="RelE/ParE_toxin_dom_sf"/>
</dbReference>